<reference evidence="20 21" key="1">
    <citation type="submission" date="2019-03" db="EMBL/GenBank/DDBJ databases">
        <title>Genomic Encyclopedia of Type Strains, Phase IV (KMG-IV): sequencing the most valuable type-strain genomes for metagenomic binning, comparative biology and taxonomic classification.</title>
        <authorList>
            <person name="Goeker M."/>
        </authorList>
    </citation>
    <scope>NUCLEOTIDE SEQUENCE [LARGE SCALE GENOMIC DNA]</scope>
    <source>
        <strain evidence="20 21">LX-B</strain>
    </source>
</reference>
<evidence type="ECO:0000256" key="17">
    <source>
        <dbReference type="RuleBase" id="RU368075"/>
    </source>
</evidence>
<evidence type="ECO:0000256" key="9">
    <source>
        <dbReference type="ARBA" id="ARBA00022818"/>
    </source>
</evidence>
<keyword evidence="7 17" id="KW-0313">Glucose metabolism</keyword>
<dbReference type="SUPFAM" id="SSF51998">
    <property type="entry name" value="PFL-like glycyl radical enzymes"/>
    <property type="match status" value="1"/>
</dbReference>
<evidence type="ECO:0000256" key="13">
    <source>
        <dbReference type="ARBA" id="ARBA00049029"/>
    </source>
</evidence>
<keyword evidence="10 17" id="KW-0119">Carbohydrate metabolism</keyword>
<dbReference type="InterPro" id="IPR019777">
    <property type="entry name" value="Form_AcTrfase_GR_CS"/>
</dbReference>
<evidence type="ECO:0000256" key="1">
    <source>
        <dbReference type="ARBA" id="ARBA00004496"/>
    </source>
</evidence>
<evidence type="ECO:0000313" key="21">
    <source>
        <dbReference type="Proteomes" id="UP000295008"/>
    </source>
</evidence>
<evidence type="ECO:0000256" key="16">
    <source>
        <dbReference type="PROSITE-ProRule" id="PRU00493"/>
    </source>
</evidence>
<evidence type="ECO:0000256" key="7">
    <source>
        <dbReference type="ARBA" id="ARBA00022526"/>
    </source>
</evidence>
<keyword evidence="6 17" id="KW-0963">Cytoplasm</keyword>
<comment type="catalytic activity">
    <reaction evidence="13 17">
        <text>formate + acetyl-CoA = pyruvate + CoA</text>
        <dbReference type="Rhea" id="RHEA:11844"/>
        <dbReference type="ChEBI" id="CHEBI:15361"/>
        <dbReference type="ChEBI" id="CHEBI:15740"/>
        <dbReference type="ChEBI" id="CHEBI:57287"/>
        <dbReference type="ChEBI" id="CHEBI:57288"/>
        <dbReference type="EC" id="2.3.1.54"/>
    </reaction>
</comment>
<dbReference type="Pfam" id="PF01228">
    <property type="entry name" value="Gly_radical"/>
    <property type="match status" value="1"/>
</dbReference>
<proteinExistence type="inferred from homology"/>
<evidence type="ECO:0000259" key="18">
    <source>
        <dbReference type="PROSITE" id="PS51149"/>
    </source>
</evidence>
<dbReference type="PROSITE" id="PS00850">
    <property type="entry name" value="GLY_RADICAL_1"/>
    <property type="match status" value="1"/>
</dbReference>
<comment type="pathway">
    <text evidence="2 17">Fermentation; pyruvate fermentation; formate from pyruvate: step 1/1.</text>
</comment>
<dbReference type="InterPro" id="IPR004184">
    <property type="entry name" value="PFL_dom"/>
</dbReference>
<evidence type="ECO:0000256" key="3">
    <source>
        <dbReference type="ARBA" id="ARBA00008375"/>
    </source>
</evidence>
<evidence type="ECO:0000256" key="2">
    <source>
        <dbReference type="ARBA" id="ARBA00004809"/>
    </source>
</evidence>
<dbReference type="GO" id="GO:0006006">
    <property type="term" value="P:glucose metabolic process"/>
    <property type="evidence" value="ECO:0007669"/>
    <property type="project" value="UniProtKB-UniRule"/>
</dbReference>
<feature type="domain" description="PFL" evidence="19">
    <location>
        <begin position="1"/>
        <end position="609"/>
    </location>
</feature>
<comment type="subunit">
    <text evidence="17">Homodimer.</text>
</comment>
<evidence type="ECO:0000256" key="11">
    <source>
        <dbReference type="ARBA" id="ARBA00023315"/>
    </source>
</evidence>
<sequence length="739" mass="83703">MEPWRDFNGQVWRDRIDVAEFVRDNYQPYYGTADFLTGASEKTGRLWRRCLELMEEERAAGGVLAIDTRRVAGITAWPPGYIQREDEVIVGLQTDQPLKRMVNPWGGWRMVEASCAARNIKPDPTMAKIFTRYRRTQNEAIFRIYTPAMRQARKLGIITGLPDAYGRGRLIGDYRRLALYGAERLMEEKRKDLYALDNVDDTAIHLREDIADQVRALERMIELGQAYGFDISRPAANAREAVQWLYMAFLCAVKEQNGAAMSFGHTSPFLDIFIERDLREGLIDEAQAQELIDQLVIKLRLVRHLRTPEYDQLFAGDPTWITESLGGMGEDGRPLVTKTDFRWLQTLKNLGPAPEPNLTVLSSPRLPQNFREFCAGLAIETSALQFENDELMRPVFGDDYAISCCVSATRLGKDMQFFGARANLAKALLLALNGGRDEATGEPVLEVPELSGDYLDWDQVWSNYERVLTWLSVLYSRTMNCIHYMHDKYNYERVQMALLDSQPHRHMAFGMAGLSVVADSLSAIRYGKVKVVRDERGIAQEFVATGDFPCYGNDDDRVDGLAVRVIRYFYNSLAAQPIYRDALPTLSILTITSNVVYGKKTGPTPDGRPAGKPFAPGANPMHGREKAGVVAAMRSVAKLPYDICRDGISYTFSITPRALGDRPEERVLNLLALIDGYFGALGHHINVNVYSRETLIEAMDHPELYPNLTIRVSGYAVHFIKLSREQQLEVIERTIYERM</sequence>
<keyword evidence="8 17" id="KW-0808">Transferase</keyword>
<dbReference type="Pfam" id="PF02901">
    <property type="entry name" value="PFL-like"/>
    <property type="match status" value="1"/>
</dbReference>
<feature type="active site" description="Cysteine radical intermediate" evidence="14">
    <location>
        <position position="405"/>
    </location>
</feature>
<feature type="active site" description="S-acetylcysteine intermediate" evidence="14">
    <location>
        <position position="404"/>
    </location>
</feature>
<name>A0A4R1S4X0_HYDET</name>
<evidence type="ECO:0000256" key="15">
    <source>
        <dbReference type="PIRSR" id="PIRSR000379-2"/>
    </source>
</evidence>
<dbReference type="AlphaFoldDB" id="A0A4R1S4X0"/>
<evidence type="ECO:0000256" key="8">
    <source>
        <dbReference type="ARBA" id="ARBA00022679"/>
    </source>
</evidence>
<dbReference type="NCBIfam" id="TIGR01255">
    <property type="entry name" value="pyr_form_ly_1"/>
    <property type="match status" value="1"/>
</dbReference>
<dbReference type="UniPathway" id="UPA00920">
    <property type="reaction ID" value="UER00891"/>
</dbReference>
<dbReference type="EMBL" id="SLUN01000004">
    <property type="protein sequence ID" value="TCL74271.1"/>
    <property type="molecule type" value="Genomic_DNA"/>
</dbReference>
<dbReference type="InterPro" id="IPR001150">
    <property type="entry name" value="Gly_radical"/>
</dbReference>
<keyword evidence="9 15" id="KW-0556">Organic radical</keyword>
<dbReference type="PANTHER" id="PTHR30191">
    <property type="entry name" value="FORMATE ACETYLTRANSFERASE"/>
    <property type="match status" value="1"/>
</dbReference>
<dbReference type="PROSITE" id="PS51554">
    <property type="entry name" value="PFL"/>
    <property type="match status" value="1"/>
</dbReference>
<dbReference type="InterPro" id="IPR050244">
    <property type="entry name" value="Auton_GlycylRad_Cofactor"/>
</dbReference>
<evidence type="ECO:0000256" key="4">
    <source>
        <dbReference type="ARBA" id="ARBA00013214"/>
    </source>
</evidence>
<dbReference type="PROSITE" id="PS51149">
    <property type="entry name" value="GLY_RADICAL_2"/>
    <property type="match status" value="1"/>
</dbReference>
<dbReference type="PIRSF" id="PIRSF000379">
    <property type="entry name" value="For_Ac_trans_1"/>
    <property type="match status" value="1"/>
</dbReference>
<evidence type="ECO:0000256" key="5">
    <source>
        <dbReference type="ARBA" id="ARBA00013897"/>
    </source>
</evidence>
<keyword evidence="11 17" id="KW-0012">Acyltransferase</keyword>
<evidence type="ECO:0000256" key="14">
    <source>
        <dbReference type="PIRSR" id="PIRSR000379-1"/>
    </source>
</evidence>
<evidence type="ECO:0000256" key="6">
    <source>
        <dbReference type="ARBA" id="ARBA00022490"/>
    </source>
</evidence>
<dbReference type="Gene3D" id="3.20.70.20">
    <property type="match status" value="1"/>
</dbReference>
<dbReference type="GO" id="GO:0005829">
    <property type="term" value="C:cytosol"/>
    <property type="evidence" value="ECO:0007669"/>
    <property type="project" value="TreeGrafter"/>
</dbReference>
<feature type="domain" description="Glycine radical" evidence="18">
    <location>
        <begin position="616"/>
        <end position="739"/>
    </location>
</feature>
<organism evidence="20 21">
    <name type="scientific">Hydrogenispora ethanolica</name>
    <dbReference type="NCBI Taxonomy" id="1082276"/>
    <lineage>
        <taxon>Bacteria</taxon>
        <taxon>Bacillati</taxon>
        <taxon>Bacillota</taxon>
        <taxon>Hydrogenispora</taxon>
    </lineage>
</organism>
<dbReference type="Proteomes" id="UP000295008">
    <property type="component" value="Unassembled WGS sequence"/>
</dbReference>
<dbReference type="InterPro" id="IPR005949">
    <property type="entry name" value="Form_AcTrfase"/>
</dbReference>
<comment type="subcellular location">
    <subcellularLocation>
        <location evidence="1 17">Cytoplasm</location>
    </subcellularLocation>
</comment>
<evidence type="ECO:0000256" key="10">
    <source>
        <dbReference type="ARBA" id="ARBA00023277"/>
    </source>
</evidence>
<comment type="caution">
    <text evidence="20">The sequence shown here is derived from an EMBL/GenBank/DDBJ whole genome shotgun (WGS) entry which is preliminary data.</text>
</comment>
<comment type="similarity">
    <text evidence="3 17">Belongs to the glycyl radical enzyme (GRE) family. PFL subfamily.</text>
</comment>
<evidence type="ECO:0000256" key="12">
    <source>
        <dbReference type="ARBA" id="ARBA00031063"/>
    </source>
</evidence>
<keyword evidence="21" id="KW-1185">Reference proteome</keyword>
<accession>A0A4R1S4X0</accession>
<feature type="modified residue" description="Glycine radical" evidence="15 16">
    <location>
        <position position="714"/>
    </location>
</feature>
<evidence type="ECO:0000313" key="20">
    <source>
        <dbReference type="EMBL" id="TCL74271.1"/>
    </source>
</evidence>
<dbReference type="GO" id="GO:0008861">
    <property type="term" value="F:formate C-acetyltransferase activity"/>
    <property type="evidence" value="ECO:0007669"/>
    <property type="project" value="UniProtKB-UniRule"/>
</dbReference>
<evidence type="ECO:0000259" key="19">
    <source>
        <dbReference type="PROSITE" id="PS51554"/>
    </source>
</evidence>
<protein>
    <recommendedName>
        <fullName evidence="5 17">Formate acetyltransferase</fullName>
        <ecNumber evidence="4 17">2.3.1.54</ecNumber>
    </recommendedName>
    <alternativeName>
        <fullName evidence="12 17">Pyruvate formate-lyase</fullName>
    </alternativeName>
</protein>
<gene>
    <name evidence="20" type="ORF">EDC14_1004209</name>
</gene>
<dbReference type="EC" id="2.3.1.54" evidence="4 17"/>
<dbReference type="PANTHER" id="PTHR30191:SF0">
    <property type="entry name" value="FORMATE ACETYLTRANSFERASE 1"/>
    <property type="match status" value="1"/>
</dbReference>